<dbReference type="CDD" id="cd06225">
    <property type="entry name" value="HAMP"/>
    <property type="match status" value="1"/>
</dbReference>
<evidence type="ECO:0000256" key="1">
    <source>
        <dbReference type="ARBA" id="ARBA00004651"/>
    </source>
</evidence>
<proteinExistence type="predicted"/>
<dbReference type="PANTHER" id="PTHR34220">
    <property type="entry name" value="SENSOR HISTIDINE KINASE YPDA"/>
    <property type="match status" value="1"/>
</dbReference>
<feature type="transmembrane region" description="Helical" evidence="12">
    <location>
        <begin position="6"/>
        <end position="26"/>
    </location>
</feature>
<protein>
    <submittedName>
        <fullName evidence="14">Histidine kinase</fullName>
    </submittedName>
</protein>
<keyword evidence="5 12" id="KW-0812">Transmembrane</keyword>
<evidence type="ECO:0000256" key="9">
    <source>
        <dbReference type="ARBA" id="ARBA00022989"/>
    </source>
</evidence>
<keyword evidence="15" id="KW-1185">Reference proteome</keyword>
<evidence type="ECO:0000313" key="15">
    <source>
        <dbReference type="Proteomes" id="UP000593601"/>
    </source>
</evidence>
<dbReference type="AlphaFoldDB" id="A0A7M2RH33"/>
<keyword evidence="3" id="KW-0597">Phosphoprotein</keyword>
<evidence type="ECO:0000256" key="5">
    <source>
        <dbReference type="ARBA" id="ARBA00022692"/>
    </source>
</evidence>
<keyword evidence="9 12" id="KW-1133">Transmembrane helix</keyword>
<accession>A0A7M2RH33</accession>
<evidence type="ECO:0000256" key="8">
    <source>
        <dbReference type="ARBA" id="ARBA00022840"/>
    </source>
</evidence>
<dbReference type="Pfam" id="PF06580">
    <property type="entry name" value="His_kinase"/>
    <property type="match status" value="1"/>
</dbReference>
<dbReference type="Gene3D" id="6.10.340.10">
    <property type="match status" value="1"/>
</dbReference>
<evidence type="ECO:0000256" key="10">
    <source>
        <dbReference type="ARBA" id="ARBA00023012"/>
    </source>
</evidence>
<dbReference type="GO" id="GO:0005524">
    <property type="term" value="F:ATP binding"/>
    <property type="evidence" value="ECO:0007669"/>
    <property type="project" value="UniProtKB-KW"/>
</dbReference>
<dbReference type="SUPFAM" id="SSF55874">
    <property type="entry name" value="ATPase domain of HSP90 chaperone/DNA topoisomerase II/histidine kinase"/>
    <property type="match status" value="1"/>
</dbReference>
<keyword evidence="2" id="KW-1003">Cell membrane</keyword>
<evidence type="ECO:0000313" key="14">
    <source>
        <dbReference type="EMBL" id="QOV18857.1"/>
    </source>
</evidence>
<dbReference type="Gene3D" id="3.30.565.10">
    <property type="entry name" value="Histidine kinase-like ATPase, C-terminal domain"/>
    <property type="match status" value="1"/>
</dbReference>
<keyword evidence="6" id="KW-0547">Nucleotide-binding</keyword>
<sequence>MYLFVIYGTFILILLGIFFIFTYRHYQKNTLEENSRDLENVCSSVGNSVETQLDNLSSISMNLVCSKAIRTNFREFSDLYQNSDTSPSDLVASQKKAREIHDIITSMIGAYQNASAINLYTLDGSYVESGYFELTDAVNLAKQPWYTPVMKLNGHKYISNPTVHMDLPAQGDNQHAQKFISIVRLFLDSNSQPEGIVEVIQDCGKIFSLTSRLESQNPGTSVYIYNSRHELVYPYQSQAPTVNFYTLIADKHAHEKASRIVATDDGQQLLSTYQEIPDYDWTVVLTKPRASVYDSLNNFRLFFGLIGSLSILLTLFICFYISERLTAPLQKLTNATGKITIDRVLDEKKVNLTSADSNIKEISQLCESIRNMYEKLRSTSQEALLSRSEETRAKLQATQFVINPHFLYNCLTNISVMAEESMNADIIHMCESLCDYFRYISSSRDMFVTLDEEIFYTRCYLECMQMRYSSELEYTLDIAEKTRQYYIPKLIIQPFVENSFKYAFNIAPPWKLQISSSREGNNWILRVQDNGGTLSNEKKQELMDLYKKLDMNKELKSMQVGGMGLKNVYLRLKLLYGDKAIFKIENTLPQRTIFIFGGPIMTEPPHSFLISQNTDTGMTGG</sequence>
<dbReference type="GO" id="GO:0005886">
    <property type="term" value="C:plasma membrane"/>
    <property type="evidence" value="ECO:0007669"/>
    <property type="project" value="UniProtKB-SubCell"/>
</dbReference>
<dbReference type="EMBL" id="CP063304">
    <property type="protein sequence ID" value="QOV18857.1"/>
    <property type="molecule type" value="Genomic_DNA"/>
</dbReference>
<evidence type="ECO:0000256" key="2">
    <source>
        <dbReference type="ARBA" id="ARBA00022475"/>
    </source>
</evidence>
<dbReference type="KEGG" id="bliq:INP51_12765"/>
<feature type="transmembrane region" description="Helical" evidence="12">
    <location>
        <begin position="301"/>
        <end position="322"/>
    </location>
</feature>
<keyword evidence="7 14" id="KW-0418">Kinase</keyword>
<keyword evidence="4" id="KW-0808">Transferase</keyword>
<evidence type="ECO:0000256" key="12">
    <source>
        <dbReference type="SAM" id="Phobius"/>
    </source>
</evidence>
<evidence type="ECO:0000256" key="4">
    <source>
        <dbReference type="ARBA" id="ARBA00022679"/>
    </source>
</evidence>
<dbReference type="PANTHER" id="PTHR34220:SF11">
    <property type="entry name" value="SENSOR PROTEIN KINASE HPTS"/>
    <property type="match status" value="1"/>
</dbReference>
<keyword evidence="8" id="KW-0067">ATP-binding</keyword>
<reference evidence="14 15" key="1">
    <citation type="submission" date="2020-10" db="EMBL/GenBank/DDBJ databases">
        <title>Blautia liquoris sp.nov., isolated from the mud in a fermentation cellar used for the production of Chinese strong-flavoured liquor.</title>
        <authorList>
            <person name="Lu L."/>
        </authorList>
    </citation>
    <scope>NUCLEOTIDE SEQUENCE [LARGE SCALE GENOMIC DNA]</scope>
    <source>
        <strain evidence="14 15">LZLJ-3</strain>
    </source>
</reference>
<keyword evidence="10" id="KW-0902">Two-component regulatory system</keyword>
<dbReference type="InterPro" id="IPR036890">
    <property type="entry name" value="HATPase_C_sf"/>
</dbReference>
<evidence type="ECO:0000256" key="3">
    <source>
        <dbReference type="ARBA" id="ARBA00022553"/>
    </source>
</evidence>
<organism evidence="14 15">
    <name type="scientific">Blautia liquoris</name>
    <dbReference type="NCBI Taxonomy" id="2779518"/>
    <lineage>
        <taxon>Bacteria</taxon>
        <taxon>Bacillati</taxon>
        <taxon>Bacillota</taxon>
        <taxon>Clostridia</taxon>
        <taxon>Lachnospirales</taxon>
        <taxon>Lachnospiraceae</taxon>
        <taxon>Blautia</taxon>
    </lineage>
</organism>
<dbReference type="Proteomes" id="UP000593601">
    <property type="component" value="Chromosome"/>
</dbReference>
<evidence type="ECO:0000256" key="11">
    <source>
        <dbReference type="ARBA" id="ARBA00023136"/>
    </source>
</evidence>
<evidence type="ECO:0000256" key="7">
    <source>
        <dbReference type="ARBA" id="ARBA00022777"/>
    </source>
</evidence>
<feature type="domain" description="Signal transduction histidine kinase internal region" evidence="13">
    <location>
        <begin position="393"/>
        <end position="471"/>
    </location>
</feature>
<dbReference type="InterPro" id="IPR010559">
    <property type="entry name" value="Sig_transdc_His_kin_internal"/>
</dbReference>
<name>A0A7M2RH33_9FIRM</name>
<dbReference type="InterPro" id="IPR050640">
    <property type="entry name" value="Bact_2-comp_sensor_kinase"/>
</dbReference>
<comment type="subcellular location">
    <subcellularLocation>
        <location evidence="1">Cell membrane</location>
        <topology evidence="1">Multi-pass membrane protein</topology>
    </subcellularLocation>
</comment>
<dbReference type="GO" id="GO:0000155">
    <property type="term" value="F:phosphorelay sensor kinase activity"/>
    <property type="evidence" value="ECO:0007669"/>
    <property type="project" value="InterPro"/>
</dbReference>
<keyword evidence="11 12" id="KW-0472">Membrane</keyword>
<evidence type="ECO:0000259" key="13">
    <source>
        <dbReference type="Pfam" id="PF06580"/>
    </source>
</evidence>
<evidence type="ECO:0000256" key="6">
    <source>
        <dbReference type="ARBA" id="ARBA00022741"/>
    </source>
</evidence>
<gene>
    <name evidence="14" type="ORF">INP51_12765</name>
</gene>